<dbReference type="EC" id="2.7.11.1" evidence="1"/>
<evidence type="ECO:0000256" key="7">
    <source>
        <dbReference type="ARBA" id="ARBA00047899"/>
    </source>
</evidence>
<gene>
    <name evidence="12" type="ORF">K470DRAFT_295517</name>
</gene>
<dbReference type="Pfam" id="PF00069">
    <property type="entry name" value="Pkinase"/>
    <property type="match status" value="2"/>
</dbReference>
<keyword evidence="4" id="KW-0547">Nucleotide-binding</keyword>
<dbReference type="EMBL" id="MU005990">
    <property type="protein sequence ID" value="KAF2859658.1"/>
    <property type="molecule type" value="Genomic_DNA"/>
</dbReference>
<keyword evidence="5 12" id="KW-0418">Kinase</keyword>
<dbReference type="InterPro" id="IPR011009">
    <property type="entry name" value="Kinase-like_dom_sf"/>
</dbReference>
<keyword evidence="2" id="KW-0723">Serine/threonine-protein kinase</keyword>
<dbReference type="Gene3D" id="1.10.510.10">
    <property type="entry name" value="Transferase(Phosphotransferase) domain 1"/>
    <property type="match status" value="1"/>
</dbReference>
<dbReference type="InterPro" id="IPR000719">
    <property type="entry name" value="Prot_kinase_dom"/>
</dbReference>
<dbReference type="Gene3D" id="3.30.200.20">
    <property type="entry name" value="Phosphorylase Kinase, domain 1"/>
    <property type="match status" value="1"/>
</dbReference>
<proteinExistence type="predicted"/>
<feature type="region of interest" description="Disordered" evidence="10">
    <location>
        <begin position="437"/>
        <end position="456"/>
    </location>
</feature>
<reference evidence="12" key="1">
    <citation type="journal article" date="2020" name="Stud. Mycol.">
        <title>101 Dothideomycetes genomes: a test case for predicting lifestyles and emergence of pathogens.</title>
        <authorList>
            <person name="Haridas S."/>
            <person name="Albert R."/>
            <person name="Binder M."/>
            <person name="Bloem J."/>
            <person name="Labutti K."/>
            <person name="Salamov A."/>
            <person name="Andreopoulos B."/>
            <person name="Baker S."/>
            <person name="Barry K."/>
            <person name="Bills G."/>
            <person name="Bluhm B."/>
            <person name="Cannon C."/>
            <person name="Castanera R."/>
            <person name="Culley D."/>
            <person name="Daum C."/>
            <person name="Ezra D."/>
            <person name="Gonzalez J."/>
            <person name="Henrissat B."/>
            <person name="Kuo A."/>
            <person name="Liang C."/>
            <person name="Lipzen A."/>
            <person name="Lutzoni F."/>
            <person name="Magnuson J."/>
            <person name="Mondo S."/>
            <person name="Nolan M."/>
            <person name="Ohm R."/>
            <person name="Pangilinan J."/>
            <person name="Park H.-J."/>
            <person name="Ramirez L."/>
            <person name="Alfaro M."/>
            <person name="Sun H."/>
            <person name="Tritt A."/>
            <person name="Yoshinaga Y."/>
            <person name="Zwiers L.-H."/>
            <person name="Turgeon B."/>
            <person name="Goodwin S."/>
            <person name="Spatafora J."/>
            <person name="Crous P."/>
            <person name="Grigoriev I."/>
        </authorList>
    </citation>
    <scope>NUCLEOTIDE SEQUENCE</scope>
    <source>
        <strain evidence="12">CBS 480.64</strain>
    </source>
</reference>
<dbReference type="SUPFAM" id="SSF56112">
    <property type="entry name" value="Protein kinase-like (PK-like)"/>
    <property type="match status" value="1"/>
</dbReference>
<evidence type="ECO:0000256" key="10">
    <source>
        <dbReference type="SAM" id="MobiDB-lite"/>
    </source>
</evidence>
<dbReference type="InterPro" id="IPR008271">
    <property type="entry name" value="Ser/Thr_kinase_AS"/>
</dbReference>
<evidence type="ECO:0000259" key="11">
    <source>
        <dbReference type="PROSITE" id="PS50011"/>
    </source>
</evidence>
<dbReference type="OrthoDB" id="10250725at2759"/>
<evidence type="ECO:0000256" key="6">
    <source>
        <dbReference type="ARBA" id="ARBA00022840"/>
    </source>
</evidence>
<feature type="compositionally biased region" description="Polar residues" evidence="10">
    <location>
        <begin position="603"/>
        <end position="629"/>
    </location>
</feature>
<dbReference type="PANTHER" id="PTHR44899:SF3">
    <property type="entry name" value="SERINE_THREONINE-PROTEIN KINASE NEK1"/>
    <property type="match status" value="1"/>
</dbReference>
<name>A0A6A7BYP5_9PEZI</name>
<dbReference type="PROSITE" id="PS00108">
    <property type="entry name" value="PROTEIN_KINASE_ST"/>
    <property type="match status" value="1"/>
</dbReference>
<evidence type="ECO:0000256" key="3">
    <source>
        <dbReference type="ARBA" id="ARBA00022679"/>
    </source>
</evidence>
<dbReference type="Proteomes" id="UP000799421">
    <property type="component" value="Unassembled WGS sequence"/>
</dbReference>
<feature type="coiled-coil region" evidence="9">
    <location>
        <begin position="319"/>
        <end position="346"/>
    </location>
</feature>
<evidence type="ECO:0000256" key="4">
    <source>
        <dbReference type="ARBA" id="ARBA00022741"/>
    </source>
</evidence>
<evidence type="ECO:0000313" key="12">
    <source>
        <dbReference type="EMBL" id="KAF2859658.1"/>
    </source>
</evidence>
<protein>
    <recommendedName>
        <fullName evidence="1">non-specific serine/threonine protein kinase</fullName>
        <ecNumber evidence="1">2.7.11.1</ecNumber>
    </recommendedName>
</protein>
<dbReference type="CDD" id="cd08217">
    <property type="entry name" value="STKc_Nek2"/>
    <property type="match status" value="1"/>
</dbReference>
<keyword evidence="13" id="KW-1185">Reference proteome</keyword>
<organism evidence="12 13">
    <name type="scientific">Piedraia hortae CBS 480.64</name>
    <dbReference type="NCBI Taxonomy" id="1314780"/>
    <lineage>
        <taxon>Eukaryota</taxon>
        <taxon>Fungi</taxon>
        <taxon>Dikarya</taxon>
        <taxon>Ascomycota</taxon>
        <taxon>Pezizomycotina</taxon>
        <taxon>Dothideomycetes</taxon>
        <taxon>Dothideomycetidae</taxon>
        <taxon>Capnodiales</taxon>
        <taxon>Piedraiaceae</taxon>
        <taxon>Piedraia</taxon>
    </lineage>
</organism>
<dbReference type="GO" id="GO:0005524">
    <property type="term" value="F:ATP binding"/>
    <property type="evidence" value="ECO:0007669"/>
    <property type="project" value="UniProtKB-KW"/>
</dbReference>
<dbReference type="SMART" id="SM00220">
    <property type="entry name" value="S_TKc"/>
    <property type="match status" value="1"/>
</dbReference>
<accession>A0A6A7BYP5</accession>
<dbReference type="GO" id="GO:0004674">
    <property type="term" value="F:protein serine/threonine kinase activity"/>
    <property type="evidence" value="ECO:0007669"/>
    <property type="project" value="UniProtKB-KW"/>
</dbReference>
<dbReference type="PROSITE" id="PS50011">
    <property type="entry name" value="PROTEIN_KINASE_DOM"/>
    <property type="match status" value="1"/>
</dbReference>
<evidence type="ECO:0000256" key="5">
    <source>
        <dbReference type="ARBA" id="ARBA00022777"/>
    </source>
</evidence>
<feature type="domain" description="Protein kinase" evidence="11">
    <location>
        <begin position="11"/>
        <end position="292"/>
    </location>
</feature>
<feature type="compositionally biased region" description="Polar residues" evidence="10">
    <location>
        <begin position="395"/>
        <end position="412"/>
    </location>
</feature>
<feature type="region of interest" description="Disordered" evidence="10">
    <location>
        <begin position="564"/>
        <end position="693"/>
    </location>
</feature>
<evidence type="ECO:0000256" key="9">
    <source>
        <dbReference type="SAM" id="Coils"/>
    </source>
</evidence>
<evidence type="ECO:0000313" key="13">
    <source>
        <dbReference type="Proteomes" id="UP000799421"/>
    </source>
</evidence>
<feature type="region of interest" description="Disordered" evidence="10">
    <location>
        <begin position="722"/>
        <end position="741"/>
    </location>
</feature>
<dbReference type="InterPro" id="IPR051131">
    <property type="entry name" value="NEK_Ser/Thr_kinase_NIMA"/>
</dbReference>
<dbReference type="AlphaFoldDB" id="A0A6A7BYP5"/>
<feature type="region of interest" description="Disordered" evidence="10">
    <location>
        <begin position="389"/>
        <end position="424"/>
    </location>
</feature>
<evidence type="ECO:0000256" key="1">
    <source>
        <dbReference type="ARBA" id="ARBA00012513"/>
    </source>
</evidence>
<keyword evidence="6" id="KW-0067">ATP-binding</keyword>
<keyword evidence="3" id="KW-0808">Transferase</keyword>
<evidence type="ECO:0000256" key="2">
    <source>
        <dbReference type="ARBA" id="ARBA00022527"/>
    </source>
</evidence>
<sequence length="769" mass="85599">MAKMGEEEEKYEVLQKIGQGSFGIIRKVRRKADGTVLCRKEISYSKMSEKEKHQLAAELDILRGLRHPNVVQYYTREHIKSTSDIHLYMEYCGNGDLGGYIKALRDEGRYASEDFVWEVFAQLVSALYRCHYGEDAPKVGEEAVVKKGRLVSKQGHNVILHRDLKPENVFLGNNNAVKLGDFGLSKMIRSHDFASTYVGTPFYMSPEICAAERYSHFSDVWSLGCIIYELATRCVPFDARSHVELVMKIKSGRIKPLPDFYSRELWETISWCLKVDPAKRPDMAQLLNVKEIKAVRVRVETTLQLERATQDRDSTLHKLNVAHQQIRDLQQEVERLREAGKKIEMEWHAKATLAIDQRVAEYKTLLQAQFDFAVEERVEEKLRLHRASLPPSHGIDNTNLVASHVRSSTPPGKSQRPKSTETVPTVSAIEDLMSLSIAENEGDDGSPMPRRTKTVMESRRKPINRAQTLANYSFETEIGSPIDVAMTDPSPLPTHVAPMSIKGLSLSPRRNGETDRLSGAGLKKNLFAMANEQRLRPKMAGDSDYLTDAEVPDTEDELADSIIRPSSGISNPVIHGDPFKAADAEPQKSALPTKRVARPMYSRQRTMPVSLPAQQQRSRPNSGLGTRNYNKGIHSSPEKEKENRPPSSQAQGRPNVPIATAISPKRPVTGKDGVILTPSRKAPAPPAAPSGALPKAVRRGLTNITPGKGGVRGRTILELAQARSTHGGEEGRIDGGRTVGWGTPAKWDPMVMGDDMPSPFIKRAGRLVR</sequence>
<feature type="compositionally biased region" description="Basic and acidic residues" evidence="10">
    <location>
        <begin position="726"/>
        <end position="735"/>
    </location>
</feature>
<dbReference type="PANTHER" id="PTHR44899">
    <property type="entry name" value="CAMK FAMILY PROTEIN KINASE"/>
    <property type="match status" value="1"/>
</dbReference>
<comment type="catalytic activity">
    <reaction evidence="8">
        <text>L-seryl-[protein] + ATP = O-phospho-L-seryl-[protein] + ADP + H(+)</text>
        <dbReference type="Rhea" id="RHEA:17989"/>
        <dbReference type="Rhea" id="RHEA-COMP:9863"/>
        <dbReference type="Rhea" id="RHEA-COMP:11604"/>
        <dbReference type="ChEBI" id="CHEBI:15378"/>
        <dbReference type="ChEBI" id="CHEBI:29999"/>
        <dbReference type="ChEBI" id="CHEBI:30616"/>
        <dbReference type="ChEBI" id="CHEBI:83421"/>
        <dbReference type="ChEBI" id="CHEBI:456216"/>
        <dbReference type="EC" id="2.7.11.1"/>
    </reaction>
</comment>
<keyword evidence="9" id="KW-0175">Coiled coil</keyword>
<comment type="catalytic activity">
    <reaction evidence="7">
        <text>L-threonyl-[protein] + ATP = O-phospho-L-threonyl-[protein] + ADP + H(+)</text>
        <dbReference type="Rhea" id="RHEA:46608"/>
        <dbReference type="Rhea" id="RHEA-COMP:11060"/>
        <dbReference type="Rhea" id="RHEA-COMP:11605"/>
        <dbReference type="ChEBI" id="CHEBI:15378"/>
        <dbReference type="ChEBI" id="CHEBI:30013"/>
        <dbReference type="ChEBI" id="CHEBI:30616"/>
        <dbReference type="ChEBI" id="CHEBI:61977"/>
        <dbReference type="ChEBI" id="CHEBI:456216"/>
        <dbReference type="EC" id="2.7.11.1"/>
    </reaction>
</comment>
<evidence type="ECO:0000256" key="8">
    <source>
        <dbReference type="ARBA" id="ARBA00048679"/>
    </source>
</evidence>
<feature type="compositionally biased region" description="Basic and acidic residues" evidence="10">
    <location>
        <begin position="577"/>
        <end position="586"/>
    </location>
</feature>